<accession>A0A8H3FYV5</accession>
<evidence type="ECO:0000313" key="2">
    <source>
        <dbReference type="EMBL" id="CAF9931517.1"/>
    </source>
</evidence>
<name>A0A8H3FYV5_9LECA</name>
<dbReference type="Proteomes" id="UP000664521">
    <property type="component" value="Unassembled WGS sequence"/>
</dbReference>
<feature type="region of interest" description="Disordered" evidence="1">
    <location>
        <begin position="29"/>
        <end position="61"/>
    </location>
</feature>
<feature type="compositionally biased region" description="Basic residues" evidence="1">
    <location>
        <begin position="50"/>
        <end position="59"/>
    </location>
</feature>
<gene>
    <name evidence="2" type="ORF">HETSPECPRED_007894</name>
</gene>
<dbReference type="EMBL" id="CAJPDS010000059">
    <property type="protein sequence ID" value="CAF9931517.1"/>
    <property type="molecule type" value="Genomic_DNA"/>
</dbReference>
<sequence>MTGSTRCRCQNVAGFEVHAAGAIPHATGAVRDHNENPMPTWSTSSGIQRVPKRKRKPKTRASITKVVCIQTHLEQIRLHSLQSQNSPLKPSKGAWPTEMITIRTKKWEDVGSVQGRFSLGGQSKHQEVDRAKQGHWGRAHREDFVLFDEVSQRQSTLDHLDIDYRQDDDDVEIFESIESADRREWSLEDTPHLRLPPQPRPARLPTPDFDDEIPPTFFPPLDTVADQRHNHPGTGKCEDTMPLLITHSDGALGQPQCGKEKIFRSFPVRRPSWQFSPPAGSTRWFA</sequence>
<organism evidence="2 3">
    <name type="scientific">Heterodermia speciosa</name>
    <dbReference type="NCBI Taxonomy" id="116794"/>
    <lineage>
        <taxon>Eukaryota</taxon>
        <taxon>Fungi</taxon>
        <taxon>Dikarya</taxon>
        <taxon>Ascomycota</taxon>
        <taxon>Pezizomycotina</taxon>
        <taxon>Lecanoromycetes</taxon>
        <taxon>OSLEUM clade</taxon>
        <taxon>Lecanoromycetidae</taxon>
        <taxon>Caliciales</taxon>
        <taxon>Physciaceae</taxon>
        <taxon>Heterodermia</taxon>
    </lineage>
</organism>
<dbReference type="AlphaFoldDB" id="A0A8H3FYV5"/>
<feature type="compositionally biased region" description="Polar residues" evidence="1">
    <location>
        <begin position="37"/>
        <end position="47"/>
    </location>
</feature>
<reference evidence="2" key="1">
    <citation type="submission" date="2021-03" db="EMBL/GenBank/DDBJ databases">
        <authorList>
            <person name="Tagirdzhanova G."/>
        </authorList>
    </citation>
    <scope>NUCLEOTIDE SEQUENCE</scope>
</reference>
<comment type="caution">
    <text evidence="2">The sequence shown here is derived from an EMBL/GenBank/DDBJ whole genome shotgun (WGS) entry which is preliminary data.</text>
</comment>
<proteinExistence type="predicted"/>
<protein>
    <submittedName>
        <fullName evidence="2">Uncharacterized protein</fullName>
    </submittedName>
</protein>
<evidence type="ECO:0000256" key="1">
    <source>
        <dbReference type="SAM" id="MobiDB-lite"/>
    </source>
</evidence>
<keyword evidence="3" id="KW-1185">Reference proteome</keyword>
<evidence type="ECO:0000313" key="3">
    <source>
        <dbReference type="Proteomes" id="UP000664521"/>
    </source>
</evidence>